<evidence type="ECO:0000256" key="3">
    <source>
        <dbReference type="ARBA" id="ARBA00022679"/>
    </source>
</evidence>
<dbReference type="EMBL" id="JAUNQW010000012">
    <property type="protein sequence ID" value="MDO5457451.1"/>
    <property type="molecule type" value="Genomic_DNA"/>
</dbReference>
<dbReference type="PANTHER" id="PTHR23117:SF13">
    <property type="entry name" value="GUANYLATE KINASE"/>
    <property type="match status" value="1"/>
</dbReference>
<name>A0AA43UCH1_9LACT</name>
<comment type="caution">
    <text evidence="7">The sequence shown here is derived from an EMBL/GenBank/DDBJ whole genome shotgun (WGS) entry which is preliminary data.</text>
</comment>
<evidence type="ECO:0000313" key="7">
    <source>
        <dbReference type="EMBL" id="MDO5457451.1"/>
    </source>
</evidence>
<evidence type="ECO:0000313" key="8">
    <source>
        <dbReference type="Proteomes" id="UP001171751"/>
    </source>
</evidence>
<accession>A0AA43UCH1</accession>
<comment type="similarity">
    <text evidence="2">Belongs to the guanylate kinase family.</text>
</comment>
<evidence type="ECO:0000256" key="2">
    <source>
        <dbReference type="ARBA" id="ARBA00005790"/>
    </source>
</evidence>
<dbReference type="Proteomes" id="UP001171751">
    <property type="component" value="Unassembled WGS sequence"/>
</dbReference>
<dbReference type="Gene3D" id="3.40.50.300">
    <property type="entry name" value="P-loop containing nucleotide triphosphate hydrolases"/>
    <property type="match status" value="1"/>
</dbReference>
<dbReference type="PROSITE" id="PS50052">
    <property type="entry name" value="GUANYLATE_KINASE_2"/>
    <property type="match status" value="1"/>
</dbReference>
<reference evidence="7" key="1">
    <citation type="submission" date="2023-07" db="EMBL/GenBank/DDBJ databases">
        <title>Between Cages and Wild: Unraveling the Impact of Captivity on Animal Microbiomes and Antimicrobial Resistance.</title>
        <authorList>
            <person name="Schmartz G.P."/>
            <person name="Rehner J."/>
            <person name="Schuff M.J."/>
            <person name="Becker S.L."/>
            <person name="Kravczyk M."/>
            <person name="Gurevich A."/>
            <person name="Francke R."/>
            <person name="Mueller R."/>
            <person name="Keller V."/>
            <person name="Keller A."/>
        </authorList>
    </citation>
    <scope>NUCLEOTIDE SEQUENCE</scope>
    <source>
        <strain evidence="7">S39M_St_73</strain>
    </source>
</reference>
<evidence type="ECO:0000256" key="5">
    <source>
        <dbReference type="ARBA" id="ARBA00048594"/>
    </source>
</evidence>
<dbReference type="InterPro" id="IPR008145">
    <property type="entry name" value="GK/Ca_channel_bsu"/>
</dbReference>
<comment type="function">
    <text evidence="1">Essential for recycling GMP and indirectly, cGMP.</text>
</comment>
<keyword evidence="8" id="KW-1185">Reference proteome</keyword>
<keyword evidence="4 7" id="KW-0418">Kinase</keyword>
<proteinExistence type="inferred from homology"/>
<keyword evidence="3" id="KW-0808">Transferase</keyword>
<dbReference type="InterPro" id="IPR027417">
    <property type="entry name" value="P-loop_NTPase"/>
</dbReference>
<comment type="catalytic activity">
    <reaction evidence="5">
        <text>GMP + ATP = GDP + ADP</text>
        <dbReference type="Rhea" id="RHEA:20780"/>
        <dbReference type="ChEBI" id="CHEBI:30616"/>
        <dbReference type="ChEBI" id="CHEBI:58115"/>
        <dbReference type="ChEBI" id="CHEBI:58189"/>
        <dbReference type="ChEBI" id="CHEBI:456216"/>
        <dbReference type="EC" id="2.7.4.8"/>
    </reaction>
</comment>
<dbReference type="SUPFAM" id="SSF52540">
    <property type="entry name" value="P-loop containing nucleoside triphosphate hydrolases"/>
    <property type="match status" value="1"/>
</dbReference>
<dbReference type="InterPro" id="IPR008144">
    <property type="entry name" value="Guanylate_kin-like_dom"/>
</dbReference>
<dbReference type="PRINTS" id="PR01100">
    <property type="entry name" value="SHIKIMTKNASE"/>
</dbReference>
<dbReference type="PROSITE" id="PS00856">
    <property type="entry name" value="GUANYLATE_KINASE_1"/>
    <property type="match status" value="1"/>
</dbReference>
<dbReference type="AlphaFoldDB" id="A0AA43UCH1"/>
<organism evidence="7 8">
    <name type="scientific">Atopococcus tabaci</name>
    <dbReference type="NCBI Taxonomy" id="269774"/>
    <lineage>
        <taxon>Bacteria</taxon>
        <taxon>Bacillati</taxon>
        <taxon>Bacillota</taxon>
        <taxon>Bacilli</taxon>
        <taxon>Lactobacillales</taxon>
        <taxon>Carnobacteriaceae</taxon>
        <taxon>Atopococcus</taxon>
    </lineage>
</organism>
<dbReference type="InterPro" id="IPR020590">
    <property type="entry name" value="Guanylate_kinase_CS"/>
</dbReference>
<evidence type="ECO:0000259" key="6">
    <source>
        <dbReference type="PROSITE" id="PS50052"/>
    </source>
</evidence>
<dbReference type="SMART" id="SM00072">
    <property type="entry name" value="GuKc"/>
    <property type="match status" value="1"/>
</dbReference>
<sequence length="181" mass="20778">MARNKKIIVLVGASGSGKTTVGNELTKHGIVKLVTTTTRPPREDEVEGIDYYFIGKADLDPHHFLEVTCYNGYHYGLSLKEIKSALDKHELVHLAMDKNGAKAMKTEYPDQCLVIFFIISEEEMIRRMKMRGDCQEAIEERVIYRHMTNEEARPEDADFVIENNDLDQTVQQILDFIDKNK</sequence>
<feature type="domain" description="Guanylate kinase-like" evidence="6">
    <location>
        <begin position="5"/>
        <end position="178"/>
    </location>
</feature>
<dbReference type="Pfam" id="PF00625">
    <property type="entry name" value="Guanylate_kin"/>
    <property type="match status" value="1"/>
</dbReference>
<dbReference type="GO" id="GO:0004385">
    <property type="term" value="F:GMP kinase activity"/>
    <property type="evidence" value="ECO:0007669"/>
    <property type="project" value="UniProtKB-EC"/>
</dbReference>
<evidence type="ECO:0000256" key="1">
    <source>
        <dbReference type="ARBA" id="ARBA00003531"/>
    </source>
</evidence>
<dbReference type="PANTHER" id="PTHR23117">
    <property type="entry name" value="GUANYLATE KINASE-RELATED"/>
    <property type="match status" value="1"/>
</dbReference>
<gene>
    <name evidence="7" type="ORF">Q4F26_03815</name>
</gene>
<evidence type="ECO:0000256" key="4">
    <source>
        <dbReference type="ARBA" id="ARBA00022777"/>
    </source>
</evidence>
<protein>
    <submittedName>
        <fullName evidence="7">Guanylate kinase</fullName>
    </submittedName>
</protein>
<dbReference type="GO" id="GO:0005829">
    <property type="term" value="C:cytosol"/>
    <property type="evidence" value="ECO:0007669"/>
    <property type="project" value="TreeGrafter"/>
</dbReference>